<keyword evidence="5" id="KW-1185">Reference proteome</keyword>
<dbReference type="PANTHER" id="PTHR12526">
    <property type="entry name" value="GLYCOSYLTRANSFERASE"/>
    <property type="match status" value="1"/>
</dbReference>
<dbReference type="InterPro" id="IPR007739">
    <property type="entry name" value="RgpF"/>
</dbReference>
<dbReference type="Proteomes" id="UP000245680">
    <property type="component" value="Unassembled WGS sequence"/>
</dbReference>
<dbReference type="PANTHER" id="PTHR12526:SF629">
    <property type="entry name" value="TEICHURONIC ACID BIOSYNTHESIS GLYCOSYLTRANSFERASE TUAH-RELATED"/>
    <property type="match status" value="1"/>
</dbReference>
<accession>A0A2V2LF58</accession>
<evidence type="ECO:0000256" key="2">
    <source>
        <dbReference type="ARBA" id="ARBA00022679"/>
    </source>
</evidence>
<dbReference type="EMBL" id="QGKU01000034">
    <property type="protein sequence ID" value="PWR02521.1"/>
    <property type="molecule type" value="Genomic_DNA"/>
</dbReference>
<keyword evidence="1" id="KW-0328">Glycosyltransferase</keyword>
<evidence type="ECO:0000313" key="5">
    <source>
        <dbReference type="Proteomes" id="UP000245680"/>
    </source>
</evidence>
<evidence type="ECO:0000256" key="3">
    <source>
        <dbReference type="SAM" id="MobiDB-lite"/>
    </source>
</evidence>
<dbReference type="OrthoDB" id="7210452at2"/>
<dbReference type="Pfam" id="PF05045">
    <property type="entry name" value="RgpF"/>
    <property type="match status" value="2"/>
</dbReference>
<dbReference type="GO" id="GO:0016757">
    <property type="term" value="F:glycosyltransferase activity"/>
    <property type="evidence" value="ECO:0007669"/>
    <property type="project" value="UniProtKB-KW"/>
</dbReference>
<evidence type="ECO:0000313" key="4">
    <source>
        <dbReference type="EMBL" id="PWR02521.1"/>
    </source>
</evidence>
<dbReference type="AlphaFoldDB" id="A0A2V2LF58"/>
<gene>
    <name evidence="4" type="ORF">DKT77_11385</name>
</gene>
<reference evidence="4 5" key="1">
    <citation type="submission" date="2018-05" db="EMBL/GenBank/DDBJ databases">
        <title>Rhodobacteraceae gen. nov., sp. nov. isolated from sea water.</title>
        <authorList>
            <person name="Ren Y."/>
        </authorList>
    </citation>
    <scope>NUCLEOTIDE SEQUENCE [LARGE SCALE GENOMIC DNA]</scope>
    <source>
        <strain evidence="4 5">TG-679</strain>
    </source>
</reference>
<evidence type="ECO:0000256" key="1">
    <source>
        <dbReference type="ARBA" id="ARBA00022676"/>
    </source>
</evidence>
<feature type="region of interest" description="Disordered" evidence="3">
    <location>
        <begin position="345"/>
        <end position="370"/>
    </location>
</feature>
<feature type="compositionally biased region" description="Basic and acidic residues" evidence="3">
    <location>
        <begin position="347"/>
        <end position="360"/>
    </location>
</feature>
<proteinExistence type="predicted"/>
<name>A0A2V2LF58_9RHOB</name>
<protein>
    <submittedName>
        <fullName evidence="4">Uncharacterized protein</fullName>
    </submittedName>
</protein>
<dbReference type="Gene3D" id="3.40.50.2000">
    <property type="entry name" value="Glycogen Phosphorylase B"/>
    <property type="match status" value="1"/>
</dbReference>
<keyword evidence="2" id="KW-0808">Transferase</keyword>
<organism evidence="4 5">
    <name type="scientific">Meridianimarinicoccus roseus</name>
    <dbReference type="NCBI Taxonomy" id="2072018"/>
    <lineage>
        <taxon>Bacteria</taxon>
        <taxon>Pseudomonadati</taxon>
        <taxon>Pseudomonadota</taxon>
        <taxon>Alphaproteobacteria</taxon>
        <taxon>Rhodobacterales</taxon>
        <taxon>Paracoccaceae</taxon>
        <taxon>Meridianimarinicoccus</taxon>
    </lineage>
</organism>
<sequence>MTVLGDQSVPKSDDAARPADAFEIQIITDPGRAEELVLFLTHAPDGRIKPHVPHYTQAFRNAGLRVAVVVVADDLGEVRIKDIAPFCDGLILRQNGGYDFAGWAHALSRIDTAETKLLILANDSMFGPLNDDDFNRLIARVRDSSAELIGMIDSAEQRYHYQSQLLAVRGAGVVQMVDFLAGVRALPTKKQVIDAYELRLHNAFAAAGLSTQALFPIPAGFTGNRTIAQWRALINEGFPFVKTVVIQALPRRDWEAEVTAHGYPLRLIDGSLDLLGGAGGGDRVSDEKKSDIAAVAAAARADAPTRAGSAWRSPGWRHDGPLSNTFKRGFYRLMARLTGTIAPAQSERYKARAERRKRGDGQLGGRGRPSRVGAERIEGALAFDAAKPNVLVVSHEASRSGAPILAHNIARALSVRYNVTVLALTGGDILESYAEVSEQVYHGKRIETRQLSYEALLRRFTRDRSFRFAIVNSIQSRGVLEDLSRADIAAVFLLHEFASYIGDPKAFEAAVTLAPEVVFSTRLTLEAAFDVALPDRTPFMHVLPQGRCLVPAAPKAADETSAASVYARDDEADQLSALMRPAGTKSFVVMGAGTVEYRKGTDLFIETAARLVSCSGMDHVRFVWFGGGYDPDTDLRYSAFLRDQISRSGLEARISLVPATGAIDVAYGLADALLLSSRLDPLPNVAIDAMCTGTPVFSFAEASGISDILIERGLGVQCVADYLDTSQMADKLRALAMNVATSDELSARVKTIGEEAFNFGRYADALIELGERAARRKAHSARDEATIAEAPSFRPDFCSPEQAHSMSRPKLARRYLRTSQKAGWARRPEPGFNPFLYAEARGADYDGASAPYADFLRAGRPEGPWLQTVIDASEEVPRASDLRAALHIHAFFPDQLRGCLDRIRRNASRPTLYVSVADDESAGLVRKVLRDYDGPVAAVGVVPNAGRDIGPLLTHFGPVLIQGHDVVGHIHFKKSAHVENRALVDTWSEFLFEHLLGGDRGGAMIDRALRAFENQHRLGLLSAADPHVIGWTRNLRHAKTLGHRLGLDDLPCYFDFPVGTMFWMRAQALVPFVDLKLEWGDYPPEPLANDGTMLHALERLFGVVPASNGWETAVTRVEGVTR</sequence>
<comment type="caution">
    <text evidence="4">The sequence shown here is derived from an EMBL/GenBank/DDBJ whole genome shotgun (WGS) entry which is preliminary data.</text>
</comment>
<dbReference type="SUPFAM" id="SSF53756">
    <property type="entry name" value="UDP-Glycosyltransferase/glycogen phosphorylase"/>
    <property type="match status" value="1"/>
</dbReference>
<dbReference type="RefSeq" id="WP_109811835.1">
    <property type="nucleotide sequence ID" value="NZ_QGKU01000034.1"/>
</dbReference>
<dbReference type="Pfam" id="PF13692">
    <property type="entry name" value="Glyco_trans_1_4"/>
    <property type="match status" value="1"/>
</dbReference>